<dbReference type="PROSITE" id="PS00379">
    <property type="entry name" value="CDP_ALCOHOL_P_TRANSF"/>
    <property type="match status" value="1"/>
</dbReference>
<comment type="caution">
    <text evidence="13">The sequence shown here is derived from an EMBL/GenBank/DDBJ whole genome shotgun (WGS) entry which is preliminary data.</text>
</comment>
<dbReference type="InterPro" id="IPR048254">
    <property type="entry name" value="CDP_ALCOHOL_P_TRANSF_CS"/>
</dbReference>
<evidence type="ECO:0000256" key="4">
    <source>
        <dbReference type="ARBA" id="ARBA00022679"/>
    </source>
</evidence>
<feature type="transmembrane region" description="Helical" evidence="12">
    <location>
        <begin position="133"/>
        <end position="153"/>
    </location>
</feature>
<evidence type="ECO:0000313" key="13">
    <source>
        <dbReference type="EMBL" id="MFC1852019.1"/>
    </source>
</evidence>
<dbReference type="InterPro" id="IPR004570">
    <property type="entry name" value="Phosphatidylglycerol_P_synth"/>
</dbReference>
<keyword evidence="6 12" id="KW-1133">Transmembrane helix</keyword>
<feature type="transmembrane region" description="Helical" evidence="12">
    <location>
        <begin position="93"/>
        <end position="112"/>
    </location>
</feature>
<dbReference type="EMBL" id="JBHPBY010000254">
    <property type="protein sequence ID" value="MFC1852019.1"/>
    <property type="molecule type" value="Genomic_DNA"/>
</dbReference>
<dbReference type="Pfam" id="PF01066">
    <property type="entry name" value="CDP-OH_P_transf"/>
    <property type="match status" value="1"/>
</dbReference>
<reference evidence="13 14" key="1">
    <citation type="submission" date="2024-09" db="EMBL/GenBank/DDBJ databases">
        <title>Laminarin stimulates single cell rates of sulfate reduction while oxygen inhibits transcriptomic activity in coastal marine sediment.</title>
        <authorList>
            <person name="Lindsay M."/>
            <person name="Orcutt B."/>
            <person name="Emerson D."/>
            <person name="Stepanauskas R."/>
            <person name="D'Angelo T."/>
        </authorList>
    </citation>
    <scope>NUCLEOTIDE SEQUENCE [LARGE SCALE GENOMIC DNA]</scope>
    <source>
        <strain evidence="13">SAG AM-311-K15</strain>
    </source>
</reference>
<evidence type="ECO:0000256" key="12">
    <source>
        <dbReference type="SAM" id="Phobius"/>
    </source>
</evidence>
<evidence type="ECO:0000256" key="5">
    <source>
        <dbReference type="ARBA" id="ARBA00022692"/>
    </source>
</evidence>
<keyword evidence="5 12" id="KW-0812">Transmembrane</keyword>
<feature type="transmembrane region" description="Helical" evidence="12">
    <location>
        <begin position="12"/>
        <end position="40"/>
    </location>
</feature>
<dbReference type="PANTHER" id="PTHR14269:SF62">
    <property type="entry name" value="CDP-DIACYLGLYCEROL--GLYCEROL-3-PHOSPHATE 3-PHOSPHATIDYLTRANSFERASE 1, CHLOROPLASTIC"/>
    <property type="match status" value="1"/>
</dbReference>
<dbReference type="PANTHER" id="PTHR14269">
    <property type="entry name" value="CDP-DIACYLGLYCEROL--GLYCEROL-3-PHOSPHATE 3-PHOSPHATIDYLTRANSFERASE-RELATED"/>
    <property type="match status" value="1"/>
</dbReference>
<keyword evidence="8 12" id="KW-0472">Membrane</keyword>
<dbReference type="InterPro" id="IPR000462">
    <property type="entry name" value="CDP-OH_P_trans"/>
</dbReference>
<name>A0ABV6Z0Q1_UNCC1</name>
<keyword evidence="10" id="KW-1208">Phospholipid metabolism</keyword>
<evidence type="ECO:0000256" key="6">
    <source>
        <dbReference type="ARBA" id="ARBA00022989"/>
    </source>
</evidence>
<keyword evidence="14" id="KW-1185">Reference proteome</keyword>
<evidence type="ECO:0000313" key="14">
    <source>
        <dbReference type="Proteomes" id="UP001594351"/>
    </source>
</evidence>
<comment type="similarity">
    <text evidence="2 11">Belongs to the CDP-alcohol phosphatidyltransferase class-I family.</text>
</comment>
<feature type="transmembrane region" description="Helical" evidence="12">
    <location>
        <begin position="159"/>
        <end position="181"/>
    </location>
</feature>
<keyword evidence="9" id="KW-0594">Phospholipid biosynthesis</keyword>
<dbReference type="InterPro" id="IPR050324">
    <property type="entry name" value="CDP-alcohol_PTase-I"/>
</dbReference>
<keyword evidence="7" id="KW-0443">Lipid metabolism</keyword>
<gene>
    <name evidence="13" type="ORF">ACFL27_17640</name>
</gene>
<keyword evidence="4 11" id="KW-0808">Transferase</keyword>
<evidence type="ECO:0000256" key="10">
    <source>
        <dbReference type="ARBA" id="ARBA00023264"/>
    </source>
</evidence>
<keyword evidence="3" id="KW-0444">Lipid biosynthesis</keyword>
<sequence>MTISNKLTLLRLCFGPLFWLFFLAIGSIWALFIAFAIIVATEVSDLLDGYFARKRGEGTDFGKLLDPFADSVSRYSYFLCFTGYDFVNGPSDAVPIILVLLIFYRDATVSFLRSIAAGQSIIVAARKSGKIKAIIQAIANHIIVASVILQKFFPTFPDGYIAFVMMVIVTLYTVWSAYDYVSGNIDVIRRTNM</sequence>
<evidence type="ECO:0000256" key="3">
    <source>
        <dbReference type="ARBA" id="ARBA00022516"/>
    </source>
</evidence>
<dbReference type="Proteomes" id="UP001594351">
    <property type="component" value="Unassembled WGS sequence"/>
</dbReference>
<organism evidence="13 14">
    <name type="scientific">candidate division CSSED10-310 bacterium</name>
    <dbReference type="NCBI Taxonomy" id="2855610"/>
    <lineage>
        <taxon>Bacteria</taxon>
        <taxon>Bacteria division CSSED10-310</taxon>
    </lineage>
</organism>
<evidence type="ECO:0000256" key="7">
    <source>
        <dbReference type="ARBA" id="ARBA00023098"/>
    </source>
</evidence>
<accession>A0ABV6Z0Q1</accession>
<dbReference type="Gene3D" id="1.20.120.1760">
    <property type="match status" value="1"/>
</dbReference>
<evidence type="ECO:0000256" key="2">
    <source>
        <dbReference type="ARBA" id="ARBA00010441"/>
    </source>
</evidence>
<dbReference type="InterPro" id="IPR043130">
    <property type="entry name" value="CDP-OH_PTrfase_TM_dom"/>
</dbReference>
<proteinExistence type="inferred from homology"/>
<dbReference type="PIRSF" id="PIRSF000847">
    <property type="entry name" value="Phos_ph_gly_syn"/>
    <property type="match status" value="1"/>
</dbReference>
<protein>
    <submittedName>
        <fullName evidence="13">CDP-alcohol phosphatidyltransferase family protein</fullName>
    </submittedName>
</protein>
<evidence type="ECO:0000256" key="8">
    <source>
        <dbReference type="ARBA" id="ARBA00023136"/>
    </source>
</evidence>
<evidence type="ECO:0000256" key="9">
    <source>
        <dbReference type="ARBA" id="ARBA00023209"/>
    </source>
</evidence>
<evidence type="ECO:0000256" key="11">
    <source>
        <dbReference type="RuleBase" id="RU003750"/>
    </source>
</evidence>
<comment type="subcellular location">
    <subcellularLocation>
        <location evidence="1">Membrane</location>
        <topology evidence="1">Multi-pass membrane protein</topology>
    </subcellularLocation>
</comment>
<evidence type="ECO:0000256" key="1">
    <source>
        <dbReference type="ARBA" id="ARBA00004141"/>
    </source>
</evidence>